<evidence type="ECO:0000256" key="1">
    <source>
        <dbReference type="SAM" id="SignalP"/>
    </source>
</evidence>
<organism evidence="2 3">
    <name type="scientific">Povalibacter uvarum</name>
    <dbReference type="NCBI Taxonomy" id="732238"/>
    <lineage>
        <taxon>Bacteria</taxon>
        <taxon>Pseudomonadati</taxon>
        <taxon>Pseudomonadota</taxon>
        <taxon>Gammaproteobacteria</taxon>
        <taxon>Steroidobacterales</taxon>
        <taxon>Steroidobacteraceae</taxon>
        <taxon>Povalibacter</taxon>
    </lineage>
</organism>
<feature type="signal peptide" evidence="1">
    <location>
        <begin position="1"/>
        <end position="20"/>
    </location>
</feature>
<evidence type="ECO:0008006" key="4">
    <source>
        <dbReference type="Google" id="ProtNLM"/>
    </source>
</evidence>
<dbReference type="InterPro" id="IPR036610">
    <property type="entry name" value="PEBP-like_sf"/>
</dbReference>
<dbReference type="PANTHER" id="PTHR30289">
    <property type="entry name" value="UNCHARACTERIZED PROTEIN YBCL-RELATED"/>
    <property type="match status" value="1"/>
</dbReference>
<protein>
    <recommendedName>
        <fullName evidence="4">YbhB/YbcL family Raf kinase inhibitor-like protein</fullName>
    </recommendedName>
</protein>
<evidence type="ECO:0000313" key="2">
    <source>
        <dbReference type="EMBL" id="MBB6093697.1"/>
    </source>
</evidence>
<dbReference type="SUPFAM" id="SSF49777">
    <property type="entry name" value="PEBP-like"/>
    <property type="match status" value="1"/>
</dbReference>
<keyword evidence="3" id="KW-1185">Reference proteome</keyword>
<name>A0A841HKW5_9GAMM</name>
<dbReference type="CDD" id="cd00865">
    <property type="entry name" value="PEBP_bact_arch"/>
    <property type="match status" value="1"/>
</dbReference>
<evidence type="ECO:0000313" key="3">
    <source>
        <dbReference type="Proteomes" id="UP000588068"/>
    </source>
</evidence>
<comment type="caution">
    <text evidence="2">The sequence shown here is derived from an EMBL/GenBank/DDBJ whole genome shotgun (WGS) entry which is preliminary data.</text>
</comment>
<dbReference type="AlphaFoldDB" id="A0A841HKW5"/>
<keyword evidence="1" id="KW-0732">Signal</keyword>
<dbReference type="Proteomes" id="UP000588068">
    <property type="component" value="Unassembled WGS sequence"/>
</dbReference>
<dbReference type="Pfam" id="PF01161">
    <property type="entry name" value="PBP"/>
    <property type="match status" value="1"/>
</dbReference>
<accession>A0A841HKW5</accession>
<dbReference type="PANTHER" id="PTHR30289:SF1">
    <property type="entry name" value="PEBP (PHOSPHATIDYLETHANOLAMINE-BINDING PROTEIN) FAMILY PROTEIN"/>
    <property type="match status" value="1"/>
</dbReference>
<proteinExistence type="predicted"/>
<dbReference type="Gene3D" id="3.90.280.10">
    <property type="entry name" value="PEBP-like"/>
    <property type="match status" value="1"/>
</dbReference>
<dbReference type="EMBL" id="JACHHZ010000003">
    <property type="protein sequence ID" value="MBB6093697.1"/>
    <property type="molecule type" value="Genomic_DNA"/>
</dbReference>
<dbReference type="NCBIfam" id="TIGR00481">
    <property type="entry name" value="YbhB/YbcL family Raf kinase inhibitor-like protein"/>
    <property type="match status" value="1"/>
</dbReference>
<dbReference type="InterPro" id="IPR008914">
    <property type="entry name" value="PEBP"/>
</dbReference>
<reference evidence="2 3" key="1">
    <citation type="submission" date="2020-08" db="EMBL/GenBank/DDBJ databases">
        <title>Genomic Encyclopedia of Type Strains, Phase IV (KMG-IV): sequencing the most valuable type-strain genomes for metagenomic binning, comparative biology and taxonomic classification.</title>
        <authorList>
            <person name="Goeker M."/>
        </authorList>
    </citation>
    <scope>NUCLEOTIDE SEQUENCE [LARGE SCALE GENOMIC DNA]</scope>
    <source>
        <strain evidence="2 3">DSM 26723</strain>
    </source>
</reference>
<sequence length="183" mass="18887">MNHRSAAATLMLVLGSTAGAADFTVASKDVAPGNTVAQDFIFGGFGCTGKNLSPELHWSGAPAGTQSFAVNIYDPDAPTGSGWWHWVVINLPATTTSLPQGAGVADGSKLPAGTQQIRTDFGAKGYGGPCPPQGDKPHRYIVTVHALKVPKLEVPADATAALAGFMVNANTLAKATFTFTYGR</sequence>
<dbReference type="InterPro" id="IPR005247">
    <property type="entry name" value="YbhB_YbcL/LppC-like"/>
</dbReference>
<feature type="chain" id="PRO_5032671792" description="YbhB/YbcL family Raf kinase inhibitor-like protein" evidence="1">
    <location>
        <begin position="21"/>
        <end position="183"/>
    </location>
</feature>
<gene>
    <name evidence="2" type="ORF">HNQ60_002578</name>
</gene>